<sequence>MKIGILTFHRAHNYGAVLQAFALQEYLRKAGHDVKIIDYNPPFLEANYKIFAFKKFLTTKVHVYYLLKGAAIELLTLPARTKRYKAFDSFIRSKLALSTPTVYHKEEIPKDFDAYIFGSDQIWNPKITKGFDDVYFGLFSSRPEARKIAYAASMETSTLNDEEKEYLGKSLFQMHAIGVRESKLNALLQPLVEQKIQTVADPTILCTRETFDNIAVKPDFQGKYVLVYQVRIMPETLSFAQKLADRIGGKVIQLVSTPVLTNRPGVYNCASPEEFIGWFKHADFVVTTSFHGTVFSLLYQRNFYALEIHSISTRIRSLLQDVELSERYVKSTSQPDTMPIDFTRATQRLARLQQESALFLQNALK</sequence>
<gene>
    <name evidence="2" type="ORF">BA92_02325</name>
    <name evidence="3" type="ORF">IE90_02425</name>
</gene>
<evidence type="ECO:0000313" key="4">
    <source>
        <dbReference type="Proteomes" id="UP000031937"/>
    </source>
</evidence>
<dbReference type="Proteomes" id="UP000031937">
    <property type="component" value="Unassembled WGS sequence"/>
</dbReference>
<dbReference type="InterPro" id="IPR007345">
    <property type="entry name" value="Polysacch_pyruvyl_Trfase"/>
</dbReference>
<dbReference type="EMBL" id="JPIU01000025">
    <property type="protein sequence ID" value="KIO46717.1"/>
    <property type="molecule type" value="Genomic_DNA"/>
</dbReference>
<feature type="domain" description="Polysaccharide pyruvyl transferase" evidence="1">
    <location>
        <begin position="13"/>
        <end position="309"/>
    </location>
</feature>
<evidence type="ECO:0000259" key="1">
    <source>
        <dbReference type="Pfam" id="PF04230"/>
    </source>
</evidence>
<dbReference type="EMBL" id="JPIT01000008">
    <property type="protein sequence ID" value="KIO46895.1"/>
    <property type="molecule type" value="Genomic_DNA"/>
</dbReference>
<organism evidence="2 5">
    <name type="scientific">Sanguibacteroides justesenii</name>
    <dbReference type="NCBI Taxonomy" id="1547597"/>
    <lineage>
        <taxon>Bacteria</taxon>
        <taxon>Pseudomonadati</taxon>
        <taxon>Bacteroidota</taxon>
        <taxon>Bacteroidia</taxon>
        <taxon>Bacteroidales</taxon>
        <taxon>Porphyromonadaceae</taxon>
        <taxon>Sanguibacteroides</taxon>
    </lineage>
</organism>
<reference evidence="2 5" key="1">
    <citation type="submission" date="2014-07" db="EMBL/GenBank/DDBJ databases">
        <title>Porphyromonadaceae bacterium OUH 308042 = ATCC BAA-2681 = DSM 28342 draft genome.</title>
        <authorList>
            <person name="Sydenham T.V."/>
            <person name="Hasman H."/>
            <person name="Justensen U.S."/>
        </authorList>
    </citation>
    <scope>NUCLEOTIDE SEQUENCE [LARGE SCALE GENOMIC DNA]</scope>
    <source>
        <strain evidence="2 5">OUH 308042</strain>
    </source>
</reference>
<reference evidence="3 4" key="2">
    <citation type="submission" date="2014-07" db="EMBL/GenBank/DDBJ databases">
        <title>Porphyromonadaceae bacterium OUH 334697 = ATCC BAA-2682 = DSM 28341 draft genome.</title>
        <authorList>
            <person name="Sydenham T.V."/>
            <person name="Hasman H."/>
            <person name="Justesen U.S."/>
        </authorList>
    </citation>
    <scope>NUCLEOTIDE SEQUENCE [LARGE SCALE GENOMIC DNA]</scope>
    <source>
        <strain evidence="3 4">OUH 334697</strain>
    </source>
</reference>
<name>A0A0C3NKH3_9PORP</name>
<keyword evidence="5" id="KW-1185">Reference proteome</keyword>
<dbReference type="OrthoDB" id="9799278at2"/>
<dbReference type="Proteomes" id="UP000031980">
    <property type="component" value="Unassembled WGS sequence"/>
</dbReference>
<protein>
    <recommendedName>
        <fullName evidence="1">Polysaccharide pyruvyl transferase domain-containing protein</fullName>
    </recommendedName>
</protein>
<proteinExistence type="predicted"/>
<evidence type="ECO:0000313" key="3">
    <source>
        <dbReference type="EMBL" id="KIO46895.1"/>
    </source>
</evidence>
<dbReference type="RefSeq" id="WP_041502312.1">
    <property type="nucleotide sequence ID" value="NZ_JPIT01000008.1"/>
</dbReference>
<comment type="caution">
    <text evidence="2">The sequence shown here is derived from an EMBL/GenBank/DDBJ whole genome shotgun (WGS) entry which is preliminary data.</text>
</comment>
<evidence type="ECO:0000313" key="5">
    <source>
        <dbReference type="Proteomes" id="UP000031980"/>
    </source>
</evidence>
<accession>A0A0C3NKH3</accession>
<dbReference type="Pfam" id="PF04230">
    <property type="entry name" value="PS_pyruv_trans"/>
    <property type="match status" value="1"/>
</dbReference>
<evidence type="ECO:0000313" key="2">
    <source>
        <dbReference type="EMBL" id="KIO46717.1"/>
    </source>
</evidence>
<dbReference type="AlphaFoldDB" id="A0A0C3NKH3"/>